<dbReference type="PRINTS" id="PR00454">
    <property type="entry name" value="ETSDOMAIN"/>
</dbReference>
<dbReference type="InterPro" id="IPR036388">
    <property type="entry name" value="WH-like_DNA-bd_sf"/>
</dbReference>
<dbReference type="Proteomes" id="UP000663844">
    <property type="component" value="Unassembled WGS sequence"/>
</dbReference>
<dbReference type="PANTHER" id="PTHR11849">
    <property type="entry name" value="ETS"/>
    <property type="match status" value="1"/>
</dbReference>
<dbReference type="GO" id="GO:0000981">
    <property type="term" value="F:DNA-binding transcription factor activity, RNA polymerase II-specific"/>
    <property type="evidence" value="ECO:0007669"/>
    <property type="project" value="TreeGrafter"/>
</dbReference>
<evidence type="ECO:0000256" key="4">
    <source>
        <dbReference type="SAM" id="MobiDB-lite"/>
    </source>
</evidence>
<evidence type="ECO:0000259" key="5">
    <source>
        <dbReference type="PROSITE" id="PS50061"/>
    </source>
</evidence>
<name>A0A819R2W9_9BILA</name>
<dbReference type="InterPro" id="IPR003118">
    <property type="entry name" value="Pointed_dom"/>
</dbReference>
<dbReference type="SUPFAM" id="SSF47769">
    <property type="entry name" value="SAM/Pointed domain"/>
    <property type="match status" value="1"/>
</dbReference>
<feature type="domain" description="ETS" evidence="5">
    <location>
        <begin position="346"/>
        <end position="427"/>
    </location>
</feature>
<dbReference type="Pfam" id="PF00178">
    <property type="entry name" value="Ets"/>
    <property type="match status" value="1"/>
</dbReference>
<dbReference type="Pfam" id="PF02198">
    <property type="entry name" value="SAM_PNT"/>
    <property type="match status" value="1"/>
</dbReference>
<proteinExistence type="inferred from homology"/>
<evidence type="ECO:0000256" key="3">
    <source>
        <dbReference type="RuleBase" id="RU004019"/>
    </source>
</evidence>
<dbReference type="AlphaFoldDB" id="A0A819R2W9"/>
<evidence type="ECO:0000313" key="7">
    <source>
        <dbReference type="EMBL" id="CAF4033469.1"/>
    </source>
</evidence>
<comment type="subcellular location">
    <subcellularLocation>
        <location evidence="3">Nucleus</location>
    </subcellularLocation>
</comment>
<dbReference type="SUPFAM" id="SSF46785">
    <property type="entry name" value="Winged helix' DNA-binding domain"/>
    <property type="match status" value="1"/>
</dbReference>
<feature type="compositionally biased region" description="Low complexity" evidence="4">
    <location>
        <begin position="460"/>
        <end position="479"/>
    </location>
</feature>
<comment type="similarity">
    <text evidence="1 3">Belongs to the ETS family.</text>
</comment>
<dbReference type="EMBL" id="CAJOAZ010003889">
    <property type="protein sequence ID" value="CAF4033469.1"/>
    <property type="molecule type" value="Genomic_DNA"/>
</dbReference>
<dbReference type="PROSITE" id="PS50061">
    <property type="entry name" value="ETS_DOMAIN_3"/>
    <property type="match status" value="1"/>
</dbReference>
<dbReference type="InterPro" id="IPR000418">
    <property type="entry name" value="Ets_dom"/>
</dbReference>
<organism evidence="7 8">
    <name type="scientific">Adineta steineri</name>
    <dbReference type="NCBI Taxonomy" id="433720"/>
    <lineage>
        <taxon>Eukaryota</taxon>
        <taxon>Metazoa</taxon>
        <taxon>Spiralia</taxon>
        <taxon>Gnathifera</taxon>
        <taxon>Rotifera</taxon>
        <taxon>Eurotatoria</taxon>
        <taxon>Bdelloidea</taxon>
        <taxon>Adinetida</taxon>
        <taxon>Adinetidae</taxon>
        <taxon>Adineta</taxon>
    </lineage>
</organism>
<dbReference type="SMART" id="SM00413">
    <property type="entry name" value="ETS"/>
    <property type="match status" value="1"/>
</dbReference>
<feature type="region of interest" description="Disordered" evidence="4">
    <location>
        <begin position="434"/>
        <end position="479"/>
    </location>
</feature>
<dbReference type="InterPro" id="IPR046328">
    <property type="entry name" value="ETS_fam"/>
</dbReference>
<evidence type="ECO:0000256" key="2">
    <source>
        <dbReference type="ARBA" id="ARBA00023125"/>
    </source>
</evidence>
<dbReference type="GO" id="GO:0043565">
    <property type="term" value="F:sequence-specific DNA binding"/>
    <property type="evidence" value="ECO:0007669"/>
    <property type="project" value="InterPro"/>
</dbReference>
<dbReference type="GO" id="GO:0030154">
    <property type="term" value="P:cell differentiation"/>
    <property type="evidence" value="ECO:0007669"/>
    <property type="project" value="TreeGrafter"/>
</dbReference>
<feature type="region of interest" description="Disordered" evidence="4">
    <location>
        <begin position="516"/>
        <end position="538"/>
    </location>
</feature>
<evidence type="ECO:0000256" key="1">
    <source>
        <dbReference type="ARBA" id="ARBA00005562"/>
    </source>
</evidence>
<dbReference type="PANTHER" id="PTHR11849:SF201">
    <property type="entry name" value="ETS DNA-BINDING PROTEIN POKKURI"/>
    <property type="match status" value="1"/>
</dbReference>
<evidence type="ECO:0000313" key="8">
    <source>
        <dbReference type="Proteomes" id="UP000663844"/>
    </source>
</evidence>
<dbReference type="Gene3D" id="1.10.150.50">
    <property type="entry name" value="Transcription Factor, Ets-1"/>
    <property type="match status" value="1"/>
</dbReference>
<evidence type="ECO:0000259" key="6">
    <source>
        <dbReference type="PROSITE" id="PS51433"/>
    </source>
</evidence>
<keyword evidence="3" id="KW-0539">Nucleus</keyword>
<dbReference type="Gene3D" id="1.10.10.10">
    <property type="entry name" value="Winged helix-like DNA-binding domain superfamily/Winged helix DNA-binding domain"/>
    <property type="match status" value="1"/>
</dbReference>
<keyword evidence="2 3" id="KW-0238">DNA-binding</keyword>
<dbReference type="PROSITE" id="PS51433">
    <property type="entry name" value="PNT"/>
    <property type="match status" value="1"/>
</dbReference>
<protein>
    <submittedName>
        <fullName evidence="7">Uncharacterized protein</fullName>
    </submittedName>
</protein>
<dbReference type="GO" id="GO:0005634">
    <property type="term" value="C:nucleus"/>
    <property type="evidence" value="ECO:0007669"/>
    <property type="project" value="UniProtKB-SubCell"/>
</dbReference>
<reference evidence="7" key="1">
    <citation type="submission" date="2021-02" db="EMBL/GenBank/DDBJ databases">
        <authorList>
            <person name="Nowell W R."/>
        </authorList>
    </citation>
    <scope>NUCLEOTIDE SEQUENCE</scope>
</reference>
<dbReference type="SMART" id="SM00251">
    <property type="entry name" value="SAM_PNT"/>
    <property type="match status" value="1"/>
</dbReference>
<gene>
    <name evidence="7" type="ORF">OXD698_LOCUS31449</name>
</gene>
<comment type="caution">
    <text evidence="7">The sequence shown here is derived from an EMBL/GenBank/DDBJ whole genome shotgun (WGS) entry which is preliminary data.</text>
</comment>
<feature type="domain" description="PNT" evidence="6">
    <location>
        <begin position="77"/>
        <end position="161"/>
    </location>
</feature>
<dbReference type="InterPro" id="IPR036390">
    <property type="entry name" value="WH_DNA-bd_sf"/>
</dbReference>
<dbReference type="InterPro" id="IPR013761">
    <property type="entry name" value="SAM/pointed_sf"/>
</dbReference>
<accession>A0A819R2W9</accession>
<sequence>MRNRSTVVCHVSYQYHQYLQTLVDCIHLCSSSSSNWVYRLIDDCIVESNITMVPFKKNMVANTDTTLNNISLSANNYFISPSIKMTLPPHLLRSIDFWTKEDVQKWIEYCIDEYALGDINVNDFEMNGKALALLSEDGFKKRSSRSGDILYQALQQHNAIIKSINCQNFSYQLWNNFGLFPPSSMRHFNMPYPPLPPPPATIPYVHSAFNYLSNRSETDFIDSQQSIRTRQISNSSSSSVIKSLEKNDIHLPLSSVKQEYIHNEDIDTEQQETMSIPHILTSNSPNINESLLRKVPSGIYSRIKQQVNDVGHLDGNDKTRQIRYYHDRIDFHGDILMKPKAAKNCRILWEFIYILLEDPLYESIIHWENREKMIFRINQADKLAALWGLQKNRLSMTYEKLSRGMRYYYSNNIISKEQSKRLLYRFMRSPDEIRKNMKRHGSTTTTPATNTLYPIINKKSSASSSSSSPPNTNLHSQELSSSQLQNQFLQFLPAYSSMISNLNSANNLLFPTRDNSISKSDRASSSSPESLDSNHDSEKQYCSSLQSCSSATKRKQTIPISRTTRLLHSYPFDQPLNLAVCKEEENVYNYKNQ</sequence>